<keyword evidence="1" id="KW-0732">Signal</keyword>
<reference evidence="2 3" key="1">
    <citation type="submission" date="2016-10" db="EMBL/GenBank/DDBJ databases">
        <authorList>
            <person name="de Groot N.N."/>
        </authorList>
    </citation>
    <scope>NUCLEOTIDE SEQUENCE [LARGE SCALE GENOMIC DNA]</scope>
    <source>
        <strain evidence="2 3">DSM 44149</strain>
    </source>
</reference>
<sequence length="336" mass="35169">MRIAALVSAVALLVGGQSASWTRTPVPIAKGDIAAVATLGDRDAWALGYRLVSTTNLQAVALRWDGRSWAQESTLPAGTYPQAIAVAAPNDIWEAGSGTSHWNGRTWTKHALEGQMVPEALAAVGGRTWVVGMRTPSSIKDAVPDVQTWDGTRWRRQPLPPLGKGTLSSIVALSPTNVWAAGHTTGGATQATLVVHWDGRTWRKVDSPGVVGAHTWVSGLAANNANEVWAVGGTVKGTAERPFAMRWDGSTWTATPTPDVADGRLRAVARAGADLWAVGGKGSVSVALRWDAATRSWATAPAPDISVRGLASGGSGLWAVGLAKQGDLVPAITRYQ</sequence>
<name>A0A1G9X6M5_ALLAB</name>
<feature type="signal peptide" evidence="1">
    <location>
        <begin position="1"/>
        <end position="19"/>
    </location>
</feature>
<dbReference type="AlphaFoldDB" id="A0A1G9X6M5"/>
<evidence type="ECO:0000313" key="2">
    <source>
        <dbReference type="EMBL" id="SDM91985.1"/>
    </source>
</evidence>
<dbReference type="STRING" id="211114.SAMN04489726_4001"/>
<dbReference type="OrthoDB" id="3454650at2"/>
<keyword evidence="3" id="KW-1185">Reference proteome</keyword>
<feature type="chain" id="PRO_5039531708" description="Galactose oxidase, central domain" evidence="1">
    <location>
        <begin position="20"/>
        <end position="336"/>
    </location>
</feature>
<evidence type="ECO:0008006" key="4">
    <source>
        <dbReference type="Google" id="ProtNLM"/>
    </source>
</evidence>
<proteinExistence type="predicted"/>
<protein>
    <recommendedName>
        <fullName evidence="4">Galactose oxidase, central domain</fullName>
    </recommendedName>
</protein>
<evidence type="ECO:0000256" key="1">
    <source>
        <dbReference type="SAM" id="SignalP"/>
    </source>
</evidence>
<dbReference type="eggNOG" id="COG4447">
    <property type="taxonomic scope" value="Bacteria"/>
</dbReference>
<organism evidence="2 3">
    <name type="scientific">Allokutzneria albata</name>
    <name type="common">Kibdelosporangium albatum</name>
    <dbReference type="NCBI Taxonomy" id="211114"/>
    <lineage>
        <taxon>Bacteria</taxon>
        <taxon>Bacillati</taxon>
        <taxon>Actinomycetota</taxon>
        <taxon>Actinomycetes</taxon>
        <taxon>Pseudonocardiales</taxon>
        <taxon>Pseudonocardiaceae</taxon>
        <taxon>Allokutzneria</taxon>
    </lineage>
</organism>
<evidence type="ECO:0000313" key="3">
    <source>
        <dbReference type="Proteomes" id="UP000183376"/>
    </source>
</evidence>
<dbReference type="SUPFAM" id="SSF50939">
    <property type="entry name" value="Sialidases"/>
    <property type="match status" value="1"/>
</dbReference>
<dbReference type="InterPro" id="IPR036278">
    <property type="entry name" value="Sialidase_sf"/>
</dbReference>
<dbReference type="EMBL" id="LT629701">
    <property type="protein sequence ID" value="SDM91985.1"/>
    <property type="molecule type" value="Genomic_DNA"/>
</dbReference>
<dbReference type="RefSeq" id="WP_052407477.1">
    <property type="nucleotide sequence ID" value="NZ_JOEF01000013.1"/>
</dbReference>
<gene>
    <name evidence="2" type="ORF">SAMN04489726_4001</name>
</gene>
<dbReference type="Proteomes" id="UP000183376">
    <property type="component" value="Chromosome I"/>
</dbReference>
<accession>A0A1G9X6M5</accession>